<dbReference type="Pfam" id="PF03431">
    <property type="entry name" value="RNA_replicase_B"/>
    <property type="match status" value="1"/>
</dbReference>
<dbReference type="EC" id="2.7.7.48" evidence="1"/>
<dbReference type="Proteomes" id="UP000682729">
    <property type="component" value="Segment"/>
</dbReference>
<evidence type="ECO:0000259" key="11">
    <source>
        <dbReference type="PROSITE" id="PS50522"/>
    </source>
</evidence>
<dbReference type="GO" id="GO:0039694">
    <property type="term" value="P:viral RNA genome replication"/>
    <property type="evidence" value="ECO:0007669"/>
    <property type="project" value="InterPro"/>
</dbReference>
<evidence type="ECO:0000256" key="6">
    <source>
        <dbReference type="ARBA" id="ARBA00022953"/>
    </source>
</evidence>
<evidence type="ECO:0000313" key="12">
    <source>
        <dbReference type="EMBL" id="DAD50905.1"/>
    </source>
</evidence>
<dbReference type="GO" id="GO:0003968">
    <property type="term" value="F:RNA-directed RNA polymerase activity"/>
    <property type="evidence" value="ECO:0007669"/>
    <property type="project" value="UniProtKB-KW"/>
</dbReference>
<dbReference type="GO" id="GO:0000166">
    <property type="term" value="F:nucleotide binding"/>
    <property type="evidence" value="ECO:0007669"/>
    <property type="project" value="UniProtKB-KW"/>
</dbReference>
<keyword evidence="4" id="KW-0548">Nucleotidyltransferase</keyword>
<dbReference type="GeneID" id="80398999"/>
<evidence type="ECO:0000256" key="10">
    <source>
        <dbReference type="SAM" id="MobiDB-lite"/>
    </source>
</evidence>
<proteinExistence type="predicted"/>
<feature type="domain" description="RdRp catalytic" evidence="11">
    <location>
        <begin position="284"/>
        <end position="412"/>
    </location>
</feature>
<dbReference type="SUPFAM" id="SSF56672">
    <property type="entry name" value="DNA/RNA polymerases"/>
    <property type="match status" value="1"/>
</dbReference>
<protein>
    <recommendedName>
        <fullName evidence="1">RNA-directed RNA polymerase</fullName>
        <ecNumber evidence="1">2.7.7.48</ecNumber>
    </recommendedName>
    <alternativeName>
        <fullName evidence="7">RNA replicase beta chain</fullName>
    </alternativeName>
</protein>
<keyword evidence="13" id="KW-1185">Reference proteome</keyword>
<feature type="binding site" evidence="9">
    <location>
        <position position="380"/>
    </location>
    <ligand>
        <name>Mg(2+)</name>
        <dbReference type="ChEBI" id="CHEBI:18420"/>
        <label>2</label>
    </ligand>
</feature>
<evidence type="ECO:0000256" key="9">
    <source>
        <dbReference type="PIRSR" id="PIRSR605093-1"/>
    </source>
</evidence>
<keyword evidence="5" id="KW-0547">Nucleotide-binding</keyword>
<dbReference type="InterPro" id="IPR005093">
    <property type="entry name" value="RNArep_beta"/>
</dbReference>
<feature type="compositionally biased region" description="Polar residues" evidence="10">
    <location>
        <begin position="1"/>
        <end position="27"/>
    </location>
</feature>
<dbReference type="InterPro" id="IPR007096">
    <property type="entry name" value="RNA-dir_Rpol_cat_phage"/>
</dbReference>
<keyword evidence="9" id="KW-0460">Magnesium</keyword>
<evidence type="ECO:0000256" key="5">
    <source>
        <dbReference type="ARBA" id="ARBA00022741"/>
    </source>
</evidence>
<evidence type="ECO:0000256" key="1">
    <source>
        <dbReference type="ARBA" id="ARBA00012494"/>
    </source>
</evidence>
<dbReference type="KEGG" id="vg:80398999"/>
<evidence type="ECO:0000256" key="2">
    <source>
        <dbReference type="ARBA" id="ARBA00022484"/>
    </source>
</evidence>
<feature type="region of interest" description="Disordered" evidence="10">
    <location>
        <begin position="1"/>
        <end position="45"/>
    </location>
</feature>
<comment type="cofactor">
    <cofactor evidence="9">
        <name>Mg(2+)</name>
        <dbReference type="ChEBI" id="CHEBI:18420"/>
    </cofactor>
    <text evidence="9">Binds 2 Mg(2+) per subunit.</text>
</comment>
<gene>
    <name evidence="12" type="primary">SRR5467091_7_3</name>
</gene>
<keyword evidence="3" id="KW-0808">Transferase</keyword>
<keyword evidence="6" id="KW-0693">Viral RNA replication</keyword>
<evidence type="ECO:0000256" key="7">
    <source>
        <dbReference type="ARBA" id="ARBA00030248"/>
    </source>
</evidence>
<evidence type="ECO:0000256" key="4">
    <source>
        <dbReference type="ARBA" id="ARBA00022695"/>
    </source>
</evidence>
<feature type="binding site" evidence="9">
    <location>
        <position position="299"/>
    </location>
    <ligand>
        <name>Mg(2+)</name>
        <dbReference type="ChEBI" id="CHEBI:18420"/>
        <label>2</label>
    </ligand>
</feature>
<dbReference type="GO" id="GO:0046872">
    <property type="term" value="F:metal ion binding"/>
    <property type="evidence" value="ECO:0007669"/>
    <property type="project" value="UniProtKB-KW"/>
</dbReference>
<evidence type="ECO:0000256" key="8">
    <source>
        <dbReference type="ARBA" id="ARBA00048744"/>
    </source>
</evidence>
<comment type="catalytic activity">
    <reaction evidence="8">
        <text>RNA(n) + a ribonucleoside 5'-triphosphate = RNA(n+1) + diphosphate</text>
        <dbReference type="Rhea" id="RHEA:21248"/>
        <dbReference type="Rhea" id="RHEA-COMP:14527"/>
        <dbReference type="Rhea" id="RHEA-COMP:17342"/>
        <dbReference type="ChEBI" id="CHEBI:33019"/>
        <dbReference type="ChEBI" id="CHEBI:61557"/>
        <dbReference type="ChEBI" id="CHEBI:140395"/>
        <dbReference type="EC" id="2.7.7.48"/>
    </reaction>
</comment>
<keyword evidence="2 12" id="KW-0696">RNA-directed RNA polymerase</keyword>
<dbReference type="RefSeq" id="YP_010769860.1">
    <property type="nucleotide sequence ID" value="NC_074093.1"/>
</dbReference>
<feature type="binding site" evidence="9">
    <location>
        <position position="381"/>
    </location>
    <ligand>
        <name>Mg(2+)</name>
        <dbReference type="ChEBI" id="CHEBI:18420"/>
        <label>2</label>
    </ligand>
</feature>
<reference evidence="12" key="1">
    <citation type="submission" date="2020-09" db="EMBL/GenBank/DDBJ databases">
        <title>Leviviricetes taxonomy.</title>
        <authorList>
            <person name="Stockdale S.R."/>
            <person name="Callanan J."/>
            <person name="Adriaenssens E.M."/>
            <person name="Kuhn J.H."/>
            <person name="Rumnieks J."/>
            <person name="Shkoporov A."/>
            <person name="Draper L.A."/>
            <person name="Ross P."/>
            <person name="Hill C."/>
        </authorList>
    </citation>
    <scope>NUCLEOTIDE SEQUENCE</scope>
</reference>
<keyword evidence="9" id="KW-0479">Metal-binding</keyword>
<evidence type="ECO:0000256" key="3">
    <source>
        <dbReference type="ARBA" id="ARBA00022679"/>
    </source>
</evidence>
<dbReference type="PROSITE" id="PS50522">
    <property type="entry name" value="RDRP_PHAGE"/>
    <property type="match status" value="1"/>
</dbReference>
<accession>A0A8S5KZU2</accession>
<evidence type="ECO:0000313" key="13">
    <source>
        <dbReference type="Proteomes" id="UP000682729"/>
    </source>
</evidence>
<sequence length="603" mass="68501">MVSVRTSGLTTDTRSPYRTKSGGSKDSASFPARPPFVSRSRSQRNVSRLHQAIRSAFPMHDLRALSSSAMEEHLRVALGASDWREMKDNYLLASVFKRYQSVDTDNVEARVSAALDKLMESEVKCAETNRVFAGGLDRSNARIPMSYLPLLARARKHVARILGQFRLDELPKACNFTPGATTEFTRKSGQLHNKWSKATHCTSRAMPYVEAFMRWSNLPGLQRVLKINERNSVFTVPKNFDRDRTACKPVTWNGFLQLGLGTMLRRRLRREGLLQPDAQEYHGVLAKVASSVPGLVTRDLASASDCVALGLLEVLLPADWFRVIMDLREPTGILPDGTIVEWEKVSSMGNGFTFELETLVFYSLVKACCSRESLVSVYGDDIIFPALHADKVDDVLTFCGFEINLSKSFGPPSLFRESCGGHFFGGNNVKPFYITRLPTTIGQVINLHNDVVRWTGDRPRPETPLFDIWRLCREIVPREYWGPAPHQGVLWAEWDEARPAYHPDYQAWRVGCISFVPQSQDLRERVVVETLYEDSCDPEEVPVVVNQDELFGAYLQKLWCCDPLPWESTETSIYRSMTDREVRTWTYFDRAQWNRLTAETLCT</sequence>
<dbReference type="EMBL" id="BK013660">
    <property type="protein sequence ID" value="DAD50905.1"/>
    <property type="molecule type" value="Genomic_RNA"/>
</dbReference>
<dbReference type="InterPro" id="IPR043502">
    <property type="entry name" value="DNA/RNA_pol_sf"/>
</dbReference>
<organism evidence="12 13">
    <name type="scientific">ssRNA phage SRR5467091_7</name>
    <dbReference type="NCBI Taxonomy" id="2786472"/>
    <lineage>
        <taxon>Viruses</taxon>
        <taxon>Riboviria</taxon>
        <taxon>Orthornavirae</taxon>
        <taxon>Lenarviricota</taxon>
        <taxon>Leviviricetes</taxon>
        <taxon>Norzivirales</taxon>
        <taxon>Fiersviridae</taxon>
        <taxon>Shebanavirus</taxon>
        <taxon>Shebanavirus borborovicinum</taxon>
    </lineage>
</organism>
<name>A0A8S5KZU2_9VIRU</name>